<comment type="similarity">
    <text evidence="1 7">Belongs to the Lgt family.</text>
</comment>
<keyword evidence="2 7" id="KW-1003">Cell membrane</keyword>
<proteinExistence type="inferred from homology"/>
<keyword evidence="6 7" id="KW-0472">Membrane</keyword>
<keyword evidence="5 7" id="KW-1133">Transmembrane helix</keyword>
<dbReference type="EC" id="2.5.1.145" evidence="7"/>
<sequence>MFDNSIVFPGLHLKFDFSPVAFKIFGLEIRWYGIIIAVGFLCGFLLSNYIAKKENIQTDVLLDIAIIATPVAIVFARLYYVVFNFKEFRGNLAAIFAIRQGGLAIYGAVIGAVISSYAYCRAKKLNFLKICDTGSYGLILGQAIGRWGNFANREAYGYETKLPWRMQIYSFEAGRRIEVHPTFLYESIWDFIVLAALIYLRRYKRKDGEIFGFYLMLYSAGRFFIEALRSDSLMLGTVRISQALALICIVVGLFLVLKSRLKHFDKI</sequence>
<dbReference type="InterPro" id="IPR001640">
    <property type="entry name" value="Lgt"/>
</dbReference>
<dbReference type="PANTHER" id="PTHR30589">
    <property type="entry name" value="PROLIPOPROTEIN DIACYLGLYCERYL TRANSFERASE"/>
    <property type="match status" value="1"/>
</dbReference>
<evidence type="ECO:0000256" key="3">
    <source>
        <dbReference type="ARBA" id="ARBA00022679"/>
    </source>
</evidence>
<dbReference type="NCBIfam" id="TIGR00544">
    <property type="entry name" value="lgt"/>
    <property type="match status" value="1"/>
</dbReference>
<dbReference type="Proteomes" id="UP001164909">
    <property type="component" value="Chromosome"/>
</dbReference>
<dbReference type="RefSeq" id="WP_045170297.1">
    <property type="nucleotide sequence ID" value="NZ_CP113865.1"/>
</dbReference>
<dbReference type="GO" id="GO:0008961">
    <property type="term" value="F:phosphatidylglycerol-prolipoprotein diacylglyceryl transferase activity"/>
    <property type="evidence" value="ECO:0007669"/>
    <property type="project" value="UniProtKB-EC"/>
</dbReference>
<keyword evidence="4 7" id="KW-0812">Transmembrane</keyword>
<accession>A0ABY7BNH6</accession>
<evidence type="ECO:0000256" key="1">
    <source>
        <dbReference type="ARBA" id="ARBA00007150"/>
    </source>
</evidence>
<feature type="transmembrane region" description="Helical" evidence="7">
    <location>
        <begin position="240"/>
        <end position="257"/>
    </location>
</feature>
<protein>
    <recommendedName>
        <fullName evidence="7">Phosphatidylglycerol--prolipoprotein diacylglyceryl transferase</fullName>
        <ecNumber evidence="7">2.5.1.145</ecNumber>
    </recommendedName>
</protein>
<evidence type="ECO:0000313" key="9">
    <source>
        <dbReference type="Proteomes" id="UP001164909"/>
    </source>
</evidence>
<feature type="binding site" evidence="7">
    <location>
        <position position="146"/>
    </location>
    <ligand>
        <name>a 1,2-diacyl-sn-glycero-3-phospho-(1'-sn-glycerol)</name>
        <dbReference type="ChEBI" id="CHEBI:64716"/>
    </ligand>
</feature>
<feature type="transmembrane region" description="Helical" evidence="7">
    <location>
        <begin position="60"/>
        <end position="83"/>
    </location>
</feature>
<keyword evidence="9" id="KW-1185">Reference proteome</keyword>
<evidence type="ECO:0000256" key="2">
    <source>
        <dbReference type="ARBA" id="ARBA00022475"/>
    </source>
</evidence>
<evidence type="ECO:0000313" key="8">
    <source>
        <dbReference type="EMBL" id="WAM34392.1"/>
    </source>
</evidence>
<feature type="transmembrane region" description="Helical" evidence="7">
    <location>
        <begin position="29"/>
        <end position="51"/>
    </location>
</feature>
<evidence type="ECO:0000256" key="4">
    <source>
        <dbReference type="ARBA" id="ARBA00022692"/>
    </source>
</evidence>
<comment type="subcellular location">
    <subcellularLocation>
        <location evidence="7">Cell membrane</location>
        <topology evidence="7">Multi-pass membrane protein</topology>
    </subcellularLocation>
</comment>
<reference evidence="8" key="1">
    <citation type="submission" date="2022-12" db="EMBL/GenBank/DDBJ databases">
        <authorList>
            <person name="Bing R.G."/>
            <person name="Willard D.J."/>
            <person name="Manesh M.J.H."/>
            <person name="Laemthong T."/>
            <person name="Crosby J.R."/>
            <person name="Kelly R.M."/>
        </authorList>
    </citation>
    <scope>NUCLEOTIDE SEQUENCE</scope>
    <source>
        <strain evidence="8">DSM 8990</strain>
    </source>
</reference>
<evidence type="ECO:0000256" key="5">
    <source>
        <dbReference type="ARBA" id="ARBA00022989"/>
    </source>
</evidence>
<comment type="function">
    <text evidence="7">Catalyzes the transfer of the diacylglyceryl group from phosphatidylglycerol to the sulfhydryl group of the N-terminal cysteine of a prolipoprotein, the first step in the formation of mature lipoproteins.</text>
</comment>
<dbReference type="HAMAP" id="MF_01147">
    <property type="entry name" value="Lgt"/>
    <property type="match status" value="1"/>
</dbReference>
<dbReference type="Pfam" id="PF01790">
    <property type="entry name" value="LGT"/>
    <property type="match status" value="1"/>
</dbReference>
<comment type="pathway">
    <text evidence="7">Protein modification; lipoprotein biosynthesis (diacylglyceryl transfer).</text>
</comment>
<keyword evidence="3 7" id="KW-0808">Transferase</keyword>
<dbReference type="PROSITE" id="PS01311">
    <property type="entry name" value="LGT"/>
    <property type="match status" value="1"/>
</dbReference>
<feature type="transmembrane region" description="Helical" evidence="7">
    <location>
        <begin position="210"/>
        <end position="228"/>
    </location>
</feature>
<evidence type="ECO:0000256" key="7">
    <source>
        <dbReference type="HAMAP-Rule" id="MF_01147"/>
    </source>
</evidence>
<dbReference type="EMBL" id="CP113865">
    <property type="protein sequence ID" value="WAM34392.1"/>
    <property type="molecule type" value="Genomic_DNA"/>
</dbReference>
<comment type="catalytic activity">
    <reaction evidence="7">
        <text>L-cysteinyl-[prolipoprotein] + a 1,2-diacyl-sn-glycero-3-phospho-(1'-sn-glycerol) = an S-1,2-diacyl-sn-glyceryl-L-cysteinyl-[prolipoprotein] + sn-glycerol 1-phosphate + H(+)</text>
        <dbReference type="Rhea" id="RHEA:56712"/>
        <dbReference type="Rhea" id="RHEA-COMP:14679"/>
        <dbReference type="Rhea" id="RHEA-COMP:14680"/>
        <dbReference type="ChEBI" id="CHEBI:15378"/>
        <dbReference type="ChEBI" id="CHEBI:29950"/>
        <dbReference type="ChEBI" id="CHEBI:57685"/>
        <dbReference type="ChEBI" id="CHEBI:64716"/>
        <dbReference type="ChEBI" id="CHEBI:140658"/>
        <dbReference type="EC" id="2.5.1.145"/>
    </reaction>
</comment>
<evidence type="ECO:0000256" key="6">
    <source>
        <dbReference type="ARBA" id="ARBA00023136"/>
    </source>
</evidence>
<feature type="transmembrane region" description="Helical" evidence="7">
    <location>
        <begin position="103"/>
        <end position="120"/>
    </location>
</feature>
<dbReference type="PANTHER" id="PTHR30589:SF0">
    <property type="entry name" value="PHOSPHATIDYLGLYCEROL--PROLIPOPROTEIN DIACYLGLYCERYL TRANSFERASE"/>
    <property type="match status" value="1"/>
</dbReference>
<organism evidence="8 9">
    <name type="scientific">Caldicellulosiruptor morganii</name>
    <dbReference type="NCBI Taxonomy" id="1387555"/>
    <lineage>
        <taxon>Bacteria</taxon>
        <taxon>Bacillati</taxon>
        <taxon>Bacillota</taxon>
        <taxon>Bacillota incertae sedis</taxon>
        <taxon>Caldicellulosiruptorales</taxon>
        <taxon>Caldicellulosiruptoraceae</taxon>
        <taxon>Caldicellulosiruptor</taxon>
    </lineage>
</organism>
<name>A0ABY7BNH6_9FIRM</name>
<gene>
    <name evidence="7 8" type="primary">lgt</name>
    <name evidence="8" type="ORF">OTK00_000590</name>
</gene>